<gene>
    <name evidence="2" type="ORF">GCM10009838_69180</name>
</gene>
<accession>A0ABP5EBC6</accession>
<evidence type="ECO:0000256" key="1">
    <source>
        <dbReference type="SAM" id="MobiDB-lite"/>
    </source>
</evidence>
<reference evidence="3" key="1">
    <citation type="journal article" date="2019" name="Int. J. Syst. Evol. Microbiol.">
        <title>The Global Catalogue of Microorganisms (GCM) 10K type strain sequencing project: providing services to taxonomists for standard genome sequencing and annotation.</title>
        <authorList>
            <consortium name="The Broad Institute Genomics Platform"/>
            <consortium name="The Broad Institute Genome Sequencing Center for Infectious Disease"/>
            <person name="Wu L."/>
            <person name="Ma J."/>
        </authorList>
    </citation>
    <scope>NUCLEOTIDE SEQUENCE [LARGE SCALE GENOMIC DNA]</scope>
    <source>
        <strain evidence="3">JCM 16013</strain>
    </source>
</reference>
<dbReference type="EMBL" id="BAAAQM010000053">
    <property type="protein sequence ID" value="GAA1994886.1"/>
    <property type="molecule type" value="Genomic_DNA"/>
</dbReference>
<name>A0ABP5EBC6_9ACTN</name>
<dbReference type="Proteomes" id="UP001499854">
    <property type="component" value="Unassembled WGS sequence"/>
</dbReference>
<keyword evidence="3" id="KW-1185">Reference proteome</keyword>
<protein>
    <submittedName>
        <fullName evidence="2">Uncharacterized protein</fullName>
    </submittedName>
</protein>
<dbReference type="RefSeq" id="WP_344661385.1">
    <property type="nucleotide sequence ID" value="NZ_BAAAQM010000053.1"/>
</dbReference>
<organism evidence="2 3">
    <name type="scientific">Catenulispora subtropica</name>
    <dbReference type="NCBI Taxonomy" id="450798"/>
    <lineage>
        <taxon>Bacteria</taxon>
        <taxon>Bacillati</taxon>
        <taxon>Actinomycetota</taxon>
        <taxon>Actinomycetes</taxon>
        <taxon>Catenulisporales</taxon>
        <taxon>Catenulisporaceae</taxon>
        <taxon>Catenulispora</taxon>
    </lineage>
</organism>
<proteinExistence type="predicted"/>
<evidence type="ECO:0000313" key="3">
    <source>
        <dbReference type="Proteomes" id="UP001499854"/>
    </source>
</evidence>
<comment type="caution">
    <text evidence="2">The sequence shown here is derived from an EMBL/GenBank/DDBJ whole genome shotgun (WGS) entry which is preliminary data.</text>
</comment>
<sequence>MSPETATCPICKGEFDVSPYGSDRHVYCSDRHVYCSRRCRELARLQRDHAKDAAAQARLAAGANPDIVIGKRTSVKQNPNPPTLSGAATGQALEPAAPRSCPHCGEAITIFALLTTPEAARPALPMGNSAGSGVIPIRRA</sequence>
<feature type="region of interest" description="Disordered" evidence="1">
    <location>
        <begin position="72"/>
        <end position="99"/>
    </location>
</feature>
<evidence type="ECO:0000313" key="2">
    <source>
        <dbReference type="EMBL" id="GAA1994886.1"/>
    </source>
</evidence>